<feature type="domain" description="F-box" evidence="1">
    <location>
        <begin position="5"/>
        <end position="51"/>
    </location>
</feature>
<dbReference type="EMBL" id="CAJNOL010010751">
    <property type="protein sequence ID" value="CAF1651652.1"/>
    <property type="molecule type" value="Genomic_DNA"/>
</dbReference>
<evidence type="ECO:0000313" key="2">
    <source>
        <dbReference type="EMBL" id="CAF1490770.1"/>
    </source>
</evidence>
<evidence type="ECO:0000313" key="4">
    <source>
        <dbReference type="Proteomes" id="UP000663870"/>
    </source>
</evidence>
<reference evidence="3" key="1">
    <citation type="submission" date="2021-02" db="EMBL/GenBank/DDBJ databases">
        <authorList>
            <person name="Nowell W R."/>
        </authorList>
    </citation>
    <scope>NUCLEOTIDE SEQUENCE</scope>
</reference>
<organism evidence="3 4">
    <name type="scientific">Rotaria sordida</name>
    <dbReference type="NCBI Taxonomy" id="392033"/>
    <lineage>
        <taxon>Eukaryota</taxon>
        <taxon>Metazoa</taxon>
        <taxon>Spiralia</taxon>
        <taxon>Gnathifera</taxon>
        <taxon>Rotifera</taxon>
        <taxon>Eurotatoria</taxon>
        <taxon>Bdelloidea</taxon>
        <taxon>Philodinida</taxon>
        <taxon>Philodinidae</taxon>
        <taxon>Rotaria</taxon>
    </lineage>
</organism>
<accession>A0A816EED6</accession>
<dbReference type="InterPro" id="IPR001810">
    <property type="entry name" value="F-box_dom"/>
</dbReference>
<dbReference type="AlphaFoldDB" id="A0A816EED6"/>
<name>A0A816EED6_9BILA</name>
<comment type="caution">
    <text evidence="3">The sequence shown here is derived from an EMBL/GenBank/DDBJ whole genome shotgun (WGS) entry which is preliminary data.</text>
</comment>
<dbReference type="Proteomes" id="UP000663854">
    <property type="component" value="Unassembled WGS sequence"/>
</dbReference>
<proteinExistence type="predicted"/>
<dbReference type="Proteomes" id="UP000663870">
    <property type="component" value="Unassembled WGS sequence"/>
</dbReference>
<dbReference type="PROSITE" id="PS50181">
    <property type="entry name" value="FBOX"/>
    <property type="match status" value="1"/>
</dbReference>
<evidence type="ECO:0000313" key="3">
    <source>
        <dbReference type="EMBL" id="CAF1651652.1"/>
    </source>
</evidence>
<sequence length="525" mass="61511">MESLSIQLNDLPNEILLIILKKLPNIDVLYSLIGVNKRLDTIVQDSIFTRYLTFMTSCNDLSPIAEPILNQFCAEILPKIRHKILWLNLEPSSMDRILLSTNYPNLCGLALYNLISERARELFSNKSYLIRIFKNQLSSIVIHINKCQESTSSIKDTNIFIFTQIFTMFKNLQYLNFSPFNGSNYHRLTFGVSPPNILSSTLLQLRVVIDSYEDCLYLLDGRFNQLNTIYVTICLSKVPTLSVINNKKKLPNLKCFQLTHRSILSVYNNILIPLLHRMSNLEELGLYFDSFNAEIIDGYNLEENILNHMTKLKNFQFNIRSIIPFNNQVNLPSNNAIQNTFKNFKNSKIISCIDCLPKENQFHCHIYSYPYELIYYNYITNNFRGGLFKHVYKISLVDELPFEHEFFLQITKSFPFVSELRIHNQEPQKNNKQQYSIIEYPHLTKLAIVQSHENYLEQFLNNSKMYLSNNIYLFVDYNSLQRVTDNFTSDTTRMNCTKIKCLNINIQPELSLDLIKDYFPHAELR</sequence>
<evidence type="ECO:0000259" key="1">
    <source>
        <dbReference type="PROSITE" id="PS50181"/>
    </source>
</evidence>
<dbReference type="EMBL" id="CAJNOH010009006">
    <property type="protein sequence ID" value="CAF1490770.1"/>
    <property type="molecule type" value="Genomic_DNA"/>
</dbReference>
<protein>
    <recommendedName>
        <fullName evidence="1">F-box domain-containing protein</fullName>
    </recommendedName>
</protein>
<gene>
    <name evidence="3" type="ORF">JXQ802_LOCUS54664</name>
    <name evidence="2" type="ORF">PYM288_LOCUS38178</name>
</gene>
<dbReference type="Pfam" id="PF00646">
    <property type="entry name" value="F-box"/>
    <property type="match status" value="1"/>
</dbReference>
<keyword evidence="4" id="KW-1185">Reference proteome</keyword>